<keyword evidence="4" id="KW-0175">Coiled coil</keyword>
<dbReference type="InterPro" id="IPR003661">
    <property type="entry name" value="HisK_dim/P_dom"/>
</dbReference>
<dbReference type="AlphaFoldDB" id="A0A3P3VRS5"/>
<dbReference type="EMBL" id="QWEZ01000001">
    <property type="protein sequence ID" value="RRJ85482.1"/>
    <property type="molecule type" value="Genomic_DNA"/>
</dbReference>
<dbReference type="GO" id="GO:0000155">
    <property type="term" value="F:phosphorelay sensor kinase activity"/>
    <property type="evidence" value="ECO:0007669"/>
    <property type="project" value="InterPro"/>
</dbReference>
<keyword evidence="3" id="KW-0597">Phosphoprotein</keyword>
<dbReference type="Gene3D" id="3.30.450.20">
    <property type="entry name" value="PAS domain"/>
    <property type="match status" value="1"/>
</dbReference>
<dbReference type="CDD" id="cd00075">
    <property type="entry name" value="HATPase"/>
    <property type="match status" value="1"/>
</dbReference>
<dbReference type="Gene3D" id="3.30.565.10">
    <property type="entry name" value="Histidine kinase-like ATPase, C-terminal domain"/>
    <property type="match status" value="1"/>
</dbReference>
<dbReference type="PANTHER" id="PTHR43065:SF29">
    <property type="entry name" value="SENSOR PROTEIN KINASE FLES"/>
    <property type="match status" value="1"/>
</dbReference>
<dbReference type="InterPro" id="IPR035965">
    <property type="entry name" value="PAS-like_dom_sf"/>
</dbReference>
<dbReference type="SMART" id="SM00387">
    <property type="entry name" value="HATPase_c"/>
    <property type="match status" value="1"/>
</dbReference>
<feature type="domain" description="PAS" evidence="6">
    <location>
        <begin position="59"/>
        <end position="95"/>
    </location>
</feature>
<evidence type="ECO:0000256" key="1">
    <source>
        <dbReference type="ARBA" id="ARBA00000085"/>
    </source>
</evidence>
<keyword evidence="8" id="KW-1185">Reference proteome</keyword>
<reference evidence="7 8" key="1">
    <citation type="submission" date="2018-08" db="EMBL/GenBank/DDBJ databases">
        <authorList>
            <person name="Khan S.A."/>
        </authorList>
    </citation>
    <scope>NUCLEOTIDE SEQUENCE [LARGE SCALE GENOMIC DNA]</scope>
    <source>
        <strain evidence="7 8">GTF-13</strain>
    </source>
</reference>
<dbReference type="PROSITE" id="PS50109">
    <property type="entry name" value="HIS_KIN"/>
    <property type="match status" value="1"/>
</dbReference>
<comment type="caution">
    <text evidence="7">The sequence shown here is derived from an EMBL/GenBank/DDBJ whole genome shotgun (WGS) entry which is preliminary data.</text>
</comment>
<dbReference type="CDD" id="cd00082">
    <property type="entry name" value="HisKA"/>
    <property type="match status" value="1"/>
</dbReference>
<dbReference type="Pfam" id="PF00512">
    <property type="entry name" value="HisKA"/>
    <property type="match status" value="1"/>
</dbReference>
<dbReference type="PANTHER" id="PTHR43065">
    <property type="entry name" value="SENSOR HISTIDINE KINASE"/>
    <property type="match status" value="1"/>
</dbReference>
<evidence type="ECO:0000313" key="7">
    <source>
        <dbReference type="EMBL" id="RRJ85482.1"/>
    </source>
</evidence>
<proteinExistence type="predicted"/>
<dbReference type="InterPro" id="IPR003594">
    <property type="entry name" value="HATPase_dom"/>
</dbReference>
<dbReference type="InterPro" id="IPR000014">
    <property type="entry name" value="PAS"/>
</dbReference>
<dbReference type="Pfam" id="PF02518">
    <property type="entry name" value="HATPase_c"/>
    <property type="match status" value="1"/>
</dbReference>
<dbReference type="InterPro" id="IPR004358">
    <property type="entry name" value="Sig_transdc_His_kin-like_C"/>
</dbReference>
<feature type="domain" description="Histidine kinase" evidence="5">
    <location>
        <begin position="174"/>
        <end position="382"/>
    </location>
</feature>
<name>A0A3P3VRS5_9GAMM</name>
<gene>
    <name evidence="7" type="ORF">D0544_07930</name>
</gene>
<dbReference type="SUPFAM" id="SSF47384">
    <property type="entry name" value="Homodimeric domain of signal transducing histidine kinase"/>
    <property type="match status" value="1"/>
</dbReference>
<dbReference type="InterPro" id="IPR005467">
    <property type="entry name" value="His_kinase_dom"/>
</dbReference>
<comment type="catalytic activity">
    <reaction evidence="1">
        <text>ATP + protein L-histidine = ADP + protein N-phospho-L-histidine.</text>
        <dbReference type="EC" id="2.7.13.3"/>
    </reaction>
</comment>
<evidence type="ECO:0000259" key="6">
    <source>
        <dbReference type="PROSITE" id="PS50112"/>
    </source>
</evidence>
<dbReference type="PROSITE" id="PS50112">
    <property type="entry name" value="PAS"/>
    <property type="match status" value="1"/>
</dbReference>
<dbReference type="EC" id="2.7.13.3" evidence="2"/>
<dbReference type="Proteomes" id="UP000280792">
    <property type="component" value="Unassembled WGS sequence"/>
</dbReference>
<dbReference type="InterPro" id="IPR036890">
    <property type="entry name" value="HATPase_C_sf"/>
</dbReference>
<dbReference type="SMART" id="SM00388">
    <property type="entry name" value="HisKA"/>
    <property type="match status" value="1"/>
</dbReference>
<protein>
    <recommendedName>
        <fullName evidence="2">histidine kinase</fullName>
        <ecNumber evidence="2">2.7.13.3</ecNumber>
    </recommendedName>
</protein>
<dbReference type="SMART" id="SM00091">
    <property type="entry name" value="PAS"/>
    <property type="match status" value="1"/>
</dbReference>
<sequence>MQPIQSREELESAFRQFNQMSEQLEDSYRMLEGRVQSLQQQLASESEQRVQELTEKQQLAGQLESLLDLLPAGVVVLDGKGRVRRSNPAAADLLGEPLEGELWRDIIQRCFAPRRGDGHEVSLKDGRLVSVALRSLEQEPGQLILITDLTETRRLQQQLSRHERLSAMGKMVASLAHQIRTPLSSAMLYAGHLAEADLGIEKQQRFAGKLMSRLRNLEQQVRDMLIFARGELPLSDLIDVRQLVQEIRQSAETVIEVSSSTLQWSLGCRPTVQIYCNRDALVGAIQNLINNAVEASAEGADIRVALMQQADQLHIEVRDKGPGFDQQTQQLLEEPFYSTKPKGTGLGIAVVRSIARAHQGSFSINSKPGEGTCARVSLPIKQEAGDLPQETSSKENVL</sequence>
<evidence type="ECO:0000256" key="4">
    <source>
        <dbReference type="SAM" id="Coils"/>
    </source>
</evidence>
<accession>A0A3P3VRS5</accession>
<evidence type="ECO:0000256" key="3">
    <source>
        <dbReference type="ARBA" id="ARBA00022553"/>
    </source>
</evidence>
<feature type="coiled-coil region" evidence="4">
    <location>
        <begin position="7"/>
        <end position="55"/>
    </location>
</feature>
<dbReference type="SUPFAM" id="SSF55874">
    <property type="entry name" value="ATPase domain of HSP90 chaperone/DNA topoisomerase II/histidine kinase"/>
    <property type="match status" value="1"/>
</dbReference>
<dbReference type="Gene3D" id="1.10.287.130">
    <property type="match status" value="1"/>
</dbReference>
<evidence type="ECO:0000256" key="2">
    <source>
        <dbReference type="ARBA" id="ARBA00012438"/>
    </source>
</evidence>
<dbReference type="PRINTS" id="PR00344">
    <property type="entry name" value="BCTRLSENSOR"/>
</dbReference>
<dbReference type="Pfam" id="PF13188">
    <property type="entry name" value="PAS_8"/>
    <property type="match status" value="1"/>
</dbReference>
<evidence type="ECO:0000259" key="5">
    <source>
        <dbReference type="PROSITE" id="PS50109"/>
    </source>
</evidence>
<dbReference type="InterPro" id="IPR036097">
    <property type="entry name" value="HisK_dim/P_sf"/>
</dbReference>
<reference evidence="7 8" key="2">
    <citation type="submission" date="2018-12" db="EMBL/GenBank/DDBJ databases">
        <title>Simiduia agarivorans gen. nov., sp. nov., a marine, agarolytic bacterium isolated from shallow coastal water from Keelung, Taiwan.</title>
        <authorList>
            <person name="Shieh W.Y."/>
        </authorList>
    </citation>
    <scope>NUCLEOTIDE SEQUENCE [LARGE SCALE GENOMIC DNA]</scope>
    <source>
        <strain evidence="7 8">GTF-13</strain>
    </source>
</reference>
<dbReference type="SUPFAM" id="SSF55785">
    <property type="entry name" value="PYP-like sensor domain (PAS domain)"/>
    <property type="match status" value="1"/>
</dbReference>
<organism evidence="7 8">
    <name type="scientific">Aestuariirhabdus litorea</name>
    <dbReference type="NCBI Taxonomy" id="2528527"/>
    <lineage>
        <taxon>Bacteria</taxon>
        <taxon>Pseudomonadati</taxon>
        <taxon>Pseudomonadota</taxon>
        <taxon>Gammaproteobacteria</taxon>
        <taxon>Oceanospirillales</taxon>
        <taxon>Aestuariirhabdaceae</taxon>
        <taxon>Aestuariirhabdus</taxon>
    </lineage>
</organism>
<evidence type="ECO:0000313" key="8">
    <source>
        <dbReference type="Proteomes" id="UP000280792"/>
    </source>
</evidence>